<feature type="compositionally biased region" description="Low complexity" evidence="16">
    <location>
        <begin position="185"/>
        <end position="198"/>
    </location>
</feature>
<dbReference type="NCBIfam" id="TIGR01072">
    <property type="entry name" value="murA"/>
    <property type="match status" value="1"/>
</dbReference>
<dbReference type="CDD" id="cd01555">
    <property type="entry name" value="UdpNAET"/>
    <property type="match status" value="1"/>
</dbReference>
<evidence type="ECO:0000256" key="12">
    <source>
        <dbReference type="ARBA" id="ARBA00039754"/>
    </source>
</evidence>
<comment type="catalytic activity">
    <reaction evidence="15">
        <text>phosphoenolpyruvate + UDP-N-acetyl-alpha-D-glucosamine = UDP-N-acetyl-3-O-(1-carboxyvinyl)-alpha-D-glucosamine + phosphate</text>
        <dbReference type="Rhea" id="RHEA:18681"/>
        <dbReference type="ChEBI" id="CHEBI:43474"/>
        <dbReference type="ChEBI" id="CHEBI:57705"/>
        <dbReference type="ChEBI" id="CHEBI:58702"/>
        <dbReference type="ChEBI" id="CHEBI:68483"/>
        <dbReference type="EC" id="2.5.1.7"/>
    </reaction>
</comment>
<comment type="pathway">
    <text evidence="2">Cell wall biogenesis; peptidoglycan biosynthesis.</text>
</comment>
<keyword evidence="5" id="KW-0808">Transferase</keyword>
<evidence type="ECO:0000256" key="14">
    <source>
        <dbReference type="ARBA" id="ARBA00042842"/>
    </source>
</evidence>
<gene>
    <name evidence="18" type="ORF">CSSPJE1EN1_LOCUS15721</name>
</gene>
<feature type="region of interest" description="Disordered" evidence="16">
    <location>
        <begin position="139"/>
        <end position="198"/>
    </location>
</feature>
<comment type="similarity">
    <text evidence="10">Belongs to the EPSP synthase family. MurA subfamily.</text>
</comment>
<evidence type="ECO:0000256" key="9">
    <source>
        <dbReference type="ARBA" id="ARBA00023316"/>
    </source>
</evidence>
<evidence type="ECO:0000259" key="17">
    <source>
        <dbReference type="Pfam" id="PF00275"/>
    </source>
</evidence>
<name>A0ABP0WTQ3_9BRYO</name>
<evidence type="ECO:0000256" key="15">
    <source>
        <dbReference type="ARBA" id="ARBA00047527"/>
    </source>
</evidence>
<feature type="region of interest" description="Disordered" evidence="16">
    <location>
        <begin position="1"/>
        <end position="35"/>
    </location>
</feature>
<feature type="compositionally biased region" description="Polar residues" evidence="16">
    <location>
        <begin position="149"/>
        <end position="160"/>
    </location>
</feature>
<evidence type="ECO:0000256" key="13">
    <source>
        <dbReference type="ARBA" id="ARBA00042443"/>
    </source>
</evidence>
<dbReference type="EC" id="2.5.1.7" evidence="11"/>
<evidence type="ECO:0000256" key="2">
    <source>
        <dbReference type="ARBA" id="ARBA00004752"/>
    </source>
</evidence>
<dbReference type="PROSITE" id="PS51257">
    <property type="entry name" value="PROKAR_LIPOPROTEIN"/>
    <property type="match status" value="1"/>
</dbReference>
<evidence type="ECO:0000256" key="6">
    <source>
        <dbReference type="ARBA" id="ARBA00022960"/>
    </source>
</evidence>
<dbReference type="InterPro" id="IPR001986">
    <property type="entry name" value="Enolpyruvate_Tfrase_dom"/>
</dbReference>
<dbReference type="Proteomes" id="UP001497444">
    <property type="component" value="Chromosome 3"/>
</dbReference>
<evidence type="ECO:0000256" key="11">
    <source>
        <dbReference type="ARBA" id="ARBA00039108"/>
    </source>
</evidence>
<proteinExistence type="inferred from homology"/>
<evidence type="ECO:0000256" key="5">
    <source>
        <dbReference type="ARBA" id="ARBA00022679"/>
    </source>
</evidence>
<dbReference type="HAMAP" id="MF_00111">
    <property type="entry name" value="MurA"/>
    <property type="match status" value="1"/>
</dbReference>
<evidence type="ECO:0000256" key="10">
    <source>
        <dbReference type="ARBA" id="ARBA00038367"/>
    </source>
</evidence>
<dbReference type="NCBIfam" id="NF006873">
    <property type="entry name" value="PRK09369.1"/>
    <property type="match status" value="1"/>
</dbReference>
<dbReference type="Pfam" id="PF00275">
    <property type="entry name" value="EPSP_synthase"/>
    <property type="match status" value="1"/>
</dbReference>
<evidence type="ECO:0000313" key="19">
    <source>
        <dbReference type="Proteomes" id="UP001497444"/>
    </source>
</evidence>
<evidence type="ECO:0000256" key="1">
    <source>
        <dbReference type="ARBA" id="ARBA00004496"/>
    </source>
</evidence>
<evidence type="ECO:0000256" key="4">
    <source>
        <dbReference type="ARBA" id="ARBA00022618"/>
    </source>
</evidence>
<keyword evidence="9" id="KW-0961">Cell wall biogenesis/degradation</keyword>
<organism evidence="18 19">
    <name type="scientific">Sphagnum jensenii</name>
    <dbReference type="NCBI Taxonomy" id="128206"/>
    <lineage>
        <taxon>Eukaryota</taxon>
        <taxon>Viridiplantae</taxon>
        <taxon>Streptophyta</taxon>
        <taxon>Embryophyta</taxon>
        <taxon>Bryophyta</taxon>
        <taxon>Sphagnophytina</taxon>
        <taxon>Sphagnopsida</taxon>
        <taxon>Sphagnales</taxon>
        <taxon>Sphagnaceae</taxon>
        <taxon>Sphagnum</taxon>
    </lineage>
</organism>
<keyword evidence="8" id="KW-0131">Cell cycle</keyword>
<keyword evidence="7" id="KW-0573">Peptidoglycan synthesis</keyword>
<keyword evidence="3" id="KW-0963">Cytoplasm</keyword>
<sequence length="659" mass="70143">MDGLRPPATLATSASCSSSSASCSSDSSVLLPGRRNRHHQQKIKAAKEVGVLASFQCSSALRRRGRRRSSSSSFEPVHFVGSRGGTTFASSFLVGRLLGVVEEEEELSSFRRQACRSGQEGIGHSDDCGVRVACNRVRSRRRSSVSSSGTETELTSTSDAGRNEREIKKGSTHDTRFTVETALKSSPSSTPSQSTTTTRVEFGASVLDPGSHTLSGHRNSSLRIGPFVECLEITGGSILSGEVKISGAKNSSLAVLAGALCSEQELCLRRIPDLHDVRRMFQVLQSVGVQIQRTPSGIIKVDASNITSVEPCPEAVRKLRASFFVIGALVGRQGEAIVPLPGGCNIGARPIDLHVRGLEALGAQVEIRQGKVHARATNGKHLVGGNFCLDYPSVGATETLMMAAALADGKTMLSNVAQEPEVVDLADFLTSCGASIHGAGTNTLNIVGRRKLHGTEYQIIPDRIEAGTFLLAAAITRSTISISPVVPTHLTSVVSKLRTIGCHIQQTSSNGLWINTPQVLRNMDVKTLPYPGFPTDLQPQLMSLLTTCSGQSIVEETVFENRMRHVEELQKLGANVKVSRSLAIINGKDQGSSLYGAPVLAADLRAGAALVLAGMAAEGTTHIEGVSHIDRGYEKLDHKLCLLGASIQRLPCLPSELMM</sequence>
<feature type="domain" description="Enolpyruvate transferase" evidence="17">
    <location>
        <begin position="234"/>
        <end position="640"/>
    </location>
</feature>
<accession>A0ABP0WTQ3</accession>
<dbReference type="InterPro" id="IPR005750">
    <property type="entry name" value="UDP_GlcNAc_COvinyl_MurA"/>
</dbReference>
<dbReference type="PANTHER" id="PTHR43783">
    <property type="entry name" value="UDP-N-ACETYLGLUCOSAMINE 1-CARBOXYVINYLTRANSFERASE"/>
    <property type="match status" value="1"/>
</dbReference>
<evidence type="ECO:0000256" key="7">
    <source>
        <dbReference type="ARBA" id="ARBA00022984"/>
    </source>
</evidence>
<feature type="compositionally biased region" description="Basic and acidic residues" evidence="16">
    <location>
        <begin position="161"/>
        <end position="177"/>
    </location>
</feature>
<keyword evidence="6" id="KW-0133">Cell shape</keyword>
<feature type="compositionally biased region" description="Low complexity" evidence="16">
    <location>
        <begin position="13"/>
        <end position="28"/>
    </location>
</feature>
<dbReference type="PANTHER" id="PTHR43783:SF1">
    <property type="entry name" value="UDP-N-ACETYLGLUCOSAMINE 1-CARBOXYVINYLTRANSFERASE"/>
    <property type="match status" value="1"/>
</dbReference>
<dbReference type="InterPro" id="IPR036968">
    <property type="entry name" value="Enolpyruvate_Tfrase_sf"/>
</dbReference>
<reference evidence="18" key="1">
    <citation type="submission" date="2024-02" db="EMBL/GenBank/DDBJ databases">
        <authorList>
            <consortium name="ELIXIR-Norway"/>
            <consortium name="Elixir Norway"/>
        </authorList>
    </citation>
    <scope>NUCLEOTIDE SEQUENCE</scope>
</reference>
<dbReference type="SUPFAM" id="SSF55205">
    <property type="entry name" value="EPT/RTPC-like"/>
    <property type="match status" value="1"/>
</dbReference>
<dbReference type="InterPro" id="IPR013792">
    <property type="entry name" value="RNA3'P_cycl/enolpyr_Trfase_a/b"/>
</dbReference>
<comment type="subcellular location">
    <subcellularLocation>
        <location evidence="1">Cytoplasm</location>
    </subcellularLocation>
</comment>
<evidence type="ECO:0000256" key="8">
    <source>
        <dbReference type="ARBA" id="ARBA00023306"/>
    </source>
</evidence>
<evidence type="ECO:0000256" key="3">
    <source>
        <dbReference type="ARBA" id="ARBA00022490"/>
    </source>
</evidence>
<dbReference type="EMBL" id="OZ020098">
    <property type="protein sequence ID" value="CAK9270243.1"/>
    <property type="molecule type" value="Genomic_DNA"/>
</dbReference>
<keyword evidence="19" id="KW-1185">Reference proteome</keyword>
<keyword evidence="4" id="KW-0132">Cell division</keyword>
<dbReference type="Gene3D" id="3.65.10.10">
    <property type="entry name" value="Enolpyruvate transferase domain"/>
    <property type="match status" value="2"/>
</dbReference>
<evidence type="ECO:0000313" key="18">
    <source>
        <dbReference type="EMBL" id="CAK9270243.1"/>
    </source>
</evidence>
<protein>
    <recommendedName>
        <fullName evidence="12">UDP-N-acetylglucosamine 1-carboxyvinyltransferase</fullName>
        <ecNumber evidence="11">2.5.1.7</ecNumber>
    </recommendedName>
    <alternativeName>
        <fullName evidence="13">Enoylpyruvate transferase</fullName>
    </alternativeName>
    <alternativeName>
        <fullName evidence="14">UDP-N-acetylglucosamine enolpyruvyl transferase</fullName>
    </alternativeName>
</protein>
<dbReference type="InterPro" id="IPR050068">
    <property type="entry name" value="MurA_subfamily"/>
</dbReference>
<evidence type="ECO:0000256" key="16">
    <source>
        <dbReference type="SAM" id="MobiDB-lite"/>
    </source>
</evidence>